<dbReference type="STRING" id="92696.A0A4R0RHC2"/>
<evidence type="ECO:0000313" key="11">
    <source>
        <dbReference type="Proteomes" id="UP000292702"/>
    </source>
</evidence>
<evidence type="ECO:0000256" key="2">
    <source>
        <dbReference type="ARBA" id="ARBA00009259"/>
    </source>
</evidence>
<dbReference type="GO" id="GO:0006357">
    <property type="term" value="P:regulation of transcription by RNA polymerase II"/>
    <property type="evidence" value="ECO:0007669"/>
    <property type="project" value="InterPro"/>
</dbReference>
<feature type="compositionally biased region" description="Polar residues" evidence="9">
    <location>
        <begin position="244"/>
        <end position="253"/>
    </location>
</feature>
<feature type="region of interest" description="Disordered" evidence="9">
    <location>
        <begin position="1"/>
        <end position="34"/>
    </location>
</feature>
<feature type="compositionally biased region" description="Polar residues" evidence="9">
    <location>
        <begin position="263"/>
        <end position="296"/>
    </location>
</feature>
<evidence type="ECO:0000256" key="4">
    <source>
        <dbReference type="ARBA" id="ARBA00023015"/>
    </source>
</evidence>
<feature type="compositionally biased region" description="Low complexity" evidence="9">
    <location>
        <begin position="195"/>
        <end position="206"/>
    </location>
</feature>
<feature type="compositionally biased region" description="Basic residues" evidence="9">
    <location>
        <begin position="181"/>
        <end position="191"/>
    </location>
</feature>
<dbReference type="OrthoDB" id="2160599at2759"/>
<comment type="caution">
    <text evidence="10">The sequence shown here is derived from an EMBL/GenBank/DDBJ whole genome shotgun (WGS) entry which is preliminary data.</text>
</comment>
<evidence type="ECO:0000256" key="5">
    <source>
        <dbReference type="ARBA" id="ARBA00023159"/>
    </source>
</evidence>
<comment type="subcellular location">
    <subcellularLocation>
        <location evidence="1">Nucleus</location>
    </subcellularLocation>
</comment>
<evidence type="ECO:0000256" key="6">
    <source>
        <dbReference type="ARBA" id="ARBA00023163"/>
    </source>
</evidence>
<comment type="similarity">
    <text evidence="2">Belongs to the Mediator complex subunit 19 family.</text>
</comment>
<dbReference type="EMBL" id="RWJN01000320">
    <property type="protein sequence ID" value="TCD63138.1"/>
    <property type="molecule type" value="Genomic_DNA"/>
</dbReference>
<reference evidence="10 11" key="1">
    <citation type="submission" date="2018-11" db="EMBL/GenBank/DDBJ databases">
        <title>Genome assembly of Steccherinum ochraceum LE-BIN_3174, the white-rot fungus of the Steccherinaceae family (The Residual Polyporoid clade, Polyporales, Basidiomycota).</title>
        <authorList>
            <person name="Fedorova T.V."/>
            <person name="Glazunova O.A."/>
            <person name="Landesman E.O."/>
            <person name="Moiseenko K.V."/>
            <person name="Psurtseva N.V."/>
            <person name="Savinova O.S."/>
            <person name="Shakhova N.V."/>
            <person name="Tyazhelova T.V."/>
            <person name="Vasina D.V."/>
        </authorList>
    </citation>
    <scope>NUCLEOTIDE SEQUENCE [LARGE SCALE GENOMIC DNA]</scope>
    <source>
        <strain evidence="10 11">LE-BIN_3174</strain>
    </source>
</reference>
<feature type="compositionally biased region" description="Polar residues" evidence="9">
    <location>
        <begin position="1"/>
        <end position="11"/>
    </location>
</feature>
<feature type="compositionally biased region" description="Polar residues" evidence="9">
    <location>
        <begin position="79"/>
        <end position="92"/>
    </location>
</feature>
<feature type="compositionally biased region" description="Pro residues" evidence="9">
    <location>
        <begin position="13"/>
        <end position="24"/>
    </location>
</feature>
<dbReference type="PANTHER" id="PTHR28270:SF1">
    <property type="entry name" value="MEDIATOR OF RNA POLYMERASE II TRANSCRIPTION SUBUNIT 19"/>
    <property type="match status" value="1"/>
</dbReference>
<dbReference type="GO" id="GO:0070847">
    <property type="term" value="C:core mediator complex"/>
    <property type="evidence" value="ECO:0007669"/>
    <property type="project" value="TreeGrafter"/>
</dbReference>
<evidence type="ECO:0000313" key="10">
    <source>
        <dbReference type="EMBL" id="TCD63138.1"/>
    </source>
</evidence>
<dbReference type="Proteomes" id="UP000292702">
    <property type="component" value="Unassembled WGS sequence"/>
</dbReference>
<feature type="compositionally biased region" description="Low complexity" evidence="9">
    <location>
        <begin position="55"/>
        <end position="67"/>
    </location>
</feature>
<accession>A0A4R0RHC2</accession>
<feature type="region of interest" description="Disordered" evidence="9">
    <location>
        <begin position="178"/>
        <end position="388"/>
    </location>
</feature>
<evidence type="ECO:0000256" key="3">
    <source>
        <dbReference type="ARBA" id="ARBA00019615"/>
    </source>
</evidence>
<feature type="region of interest" description="Disordered" evidence="9">
    <location>
        <begin position="55"/>
        <end position="107"/>
    </location>
</feature>
<name>A0A4R0RHC2_9APHY</name>
<sequence length="388" mass="41049">PTNALAGPSTQPALPPLFLPPQEPPRPKPHFRSTDDLLSRFQLLSAYDRYVRPYSVPVSSTSASSNVLDKGKGKERELSSTPSALPTSNSANEGEEEDGQKGERKWKNNYKHLIKGIPGKHSTKKDDYLMTMMQVPPKQRNNITPFDLRTQREAFSVSLEGLKGWNINVLVAESPQAREDRKKRKEMKRLARTQPGVGVTPAAAPGPATPVPIAGLTPGASGHPPVARSNTPKPGSVRTGVPTPAQSNTQPRGTTPAGVGTPRSVSTPGTTMASNTAPVASNATVPASTSAPAQMNTPAPHQPPIPTPQSGGQDVKRGTKRERQDSFSGTGVRPVNGNAQPVDASSTSGKPLMTTIGAKAGMNGIRPRPVKKQRVDGPVPVQQPTPHA</sequence>
<gene>
    <name evidence="10" type="ORF">EIP91_005976</name>
</gene>
<evidence type="ECO:0000256" key="8">
    <source>
        <dbReference type="ARBA" id="ARBA00032018"/>
    </source>
</evidence>
<feature type="compositionally biased region" description="Basic and acidic residues" evidence="9">
    <location>
        <begin position="314"/>
        <end position="325"/>
    </location>
</feature>
<dbReference type="GO" id="GO:0016592">
    <property type="term" value="C:mediator complex"/>
    <property type="evidence" value="ECO:0007669"/>
    <property type="project" value="InterPro"/>
</dbReference>
<keyword evidence="7" id="KW-0539">Nucleus</keyword>
<dbReference type="InterPro" id="IPR013942">
    <property type="entry name" value="Mediator_Med19_fun"/>
</dbReference>
<dbReference type="PANTHER" id="PTHR28270">
    <property type="entry name" value="MEDIATOR OF RNA POLYMERASE II TRANSCRIPTION SUBUNIT 19"/>
    <property type="match status" value="1"/>
</dbReference>
<keyword evidence="4" id="KW-0805">Transcription regulation</keyword>
<keyword evidence="11" id="KW-1185">Reference proteome</keyword>
<protein>
    <recommendedName>
        <fullName evidence="3">Mediator of RNA polymerase II transcription subunit 19</fullName>
    </recommendedName>
    <alternativeName>
        <fullName evidence="8">Mediator complex subunit 19</fullName>
    </alternativeName>
</protein>
<dbReference type="GO" id="GO:0003712">
    <property type="term" value="F:transcription coregulator activity"/>
    <property type="evidence" value="ECO:0007669"/>
    <property type="project" value="InterPro"/>
</dbReference>
<feature type="compositionally biased region" description="Basic and acidic residues" evidence="9">
    <location>
        <begin position="69"/>
        <end position="78"/>
    </location>
</feature>
<evidence type="ECO:0000256" key="7">
    <source>
        <dbReference type="ARBA" id="ARBA00023242"/>
    </source>
</evidence>
<proteinExistence type="inferred from homology"/>
<evidence type="ECO:0000256" key="1">
    <source>
        <dbReference type="ARBA" id="ARBA00004123"/>
    </source>
</evidence>
<keyword evidence="5" id="KW-0010">Activator</keyword>
<keyword evidence="6" id="KW-0804">Transcription</keyword>
<feature type="compositionally biased region" description="Polar residues" evidence="9">
    <location>
        <begin position="337"/>
        <end position="349"/>
    </location>
</feature>
<evidence type="ECO:0000256" key="9">
    <source>
        <dbReference type="SAM" id="MobiDB-lite"/>
    </source>
</evidence>
<feature type="non-terminal residue" evidence="10">
    <location>
        <position position="1"/>
    </location>
</feature>
<dbReference type="AlphaFoldDB" id="A0A4R0RHC2"/>
<organism evidence="10 11">
    <name type="scientific">Steccherinum ochraceum</name>
    <dbReference type="NCBI Taxonomy" id="92696"/>
    <lineage>
        <taxon>Eukaryota</taxon>
        <taxon>Fungi</taxon>
        <taxon>Dikarya</taxon>
        <taxon>Basidiomycota</taxon>
        <taxon>Agaricomycotina</taxon>
        <taxon>Agaricomycetes</taxon>
        <taxon>Polyporales</taxon>
        <taxon>Steccherinaceae</taxon>
        <taxon>Steccherinum</taxon>
    </lineage>
</organism>